<evidence type="ECO:0000256" key="5">
    <source>
        <dbReference type="ARBA" id="ARBA00022825"/>
    </source>
</evidence>
<feature type="chain" id="PRO_5046655371" description="Subtilisin" evidence="9">
    <location>
        <begin position="19"/>
        <end position="942"/>
    </location>
</feature>
<feature type="active site" description="Charge relay system" evidence="6">
    <location>
        <position position="568"/>
    </location>
</feature>
<comment type="caution">
    <text evidence="12">The sequence shown here is derived from an EMBL/GenBank/DDBJ whole genome shotgun (WGS) entry which is preliminary data.</text>
</comment>
<dbReference type="PROSITE" id="PS00136">
    <property type="entry name" value="SUBTILASE_ASP"/>
    <property type="match status" value="1"/>
</dbReference>
<evidence type="ECO:0000259" key="10">
    <source>
        <dbReference type="Pfam" id="PF00082"/>
    </source>
</evidence>
<reference evidence="12 13" key="1">
    <citation type="submission" date="2023-01" db="EMBL/GenBank/DDBJ databases">
        <title>Analysis of 21 Apiospora genomes using comparative genomics revels a genus with tremendous synthesis potential of carbohydrate active enzymes and secondary metabolites.</title>
        <authorList>
            <person name="Sorensen T."/>
        </authorList>
    </citation>
    <scope>NUCLEOTIDE SEQUENCE [LARGE SCALE GENOMIC DNA]</scope>
    <source>
        <strain evidence="12 13">CBS 135458</strain>
    </source>
</reference>
<dbReference type="PANTHER" id="PTHR43399:SF4">
    <property type="entry name" value="CELL WALL-ASSOCIATED PROTEASE"/>
    <property type="match status" value="1"/>
</dbReference>
<gene>
    <name evidence="12" type="ORF">PG994_003997</name>
</gene>
<protein>
    <recommendedName>
        <fullName evidence="14">Subtilisin</fullName>
    </recommendedName>
</protein>
<dbReference type="InterPro" id="IPR051048">
    <property type="entry name" value="Peptidase_S8/S53_subtilisin"/>
</dbReference>
<evidence type="ECO:0000256" key="1">
    <source>
        <dbReference type="ARBA" id="ARBA00011073"/>
    </source>
</evidence>
<proteinExistence type="inferred from homology"/>
<feature type="domain" description="C5a peptidase/Subtilisin-like protease SBT2-like Fn3-like" evidence="11">
    <location>
        <begin position="646"/>
        <end position="777"/>
    </location>
</feature>
<feature type="signal peptide" evidence="9">
    <location>
        <begin position="1"/>
        <end position="18"/>
    </location>
</feature>
<dbReference type="PROSITE" id="PS00138">
    <property type="entry name" value="SUBTILASE_SER"/>
    <property type="match status" value="1"/>
</dbReference>
<name>A0ABR1VZP5_9PEZI</name>
<dbReference type="Pfam" id="PF00082">
    <property type="entry name" value="Peptidase_S8"/>
    <property type="match status" value="1"/>
</dbReference>
<comment type="similarity">
    <text evidence="1 6 7">Belongs to the peptidase S8 family.</text>
</comment>
<keyword evidence="4 6" id="KW-0378">Hydrolase</keyword>
<dbReference type="GeneID" id="92088469"/>
<dbReference type="InterPro" id="IPR000209">
    <property type="entry name" value="Peptidase_S8/S53_dom"/>
</dbReference>
<keyword evidence="13" id="KW-1185">Reference proteome</keyword>
<dbReference type="InterPro" id="IPR023828">
    <property type="entry name" value="Peptidase_S8_Ser-AS"/>
</dbReference>
<keyword evidence="3 9" id="KW-0732">Signal</keyword>
<dbReference type="Pfam" id="PF06280">
    <property type="entry name" value="fn3_5"/>
    <property type="match status" value="1"/>
</dbReference>
<feature type="region of interest" description="Disordered" evidence="8">
    <location>
        <begin position="117"/>
        <end position="153"/>
    </location>
</feature>
<dbReference type="InterPro" id="IPR022398">
    <property type="entry name" value="Peptidase_S8_His-AS"/>
</dbReference>
<dbReference type="InterPro" id="IPR036852">
    <property type="entry name" value="Peptidase_S8/S53_dom_sf"/>
</dbReference>
<dbReference type="EMBL" id="JAQQWL010000004">
    <property type="protein sequence ID" value="KAK8076725.1"/>
    <property type="molecule type" value="Genomic_DNA"/>
</dbReference>
<evidence type="ECO:0000256" key="6">
    <source>
        <dbReference type="PROSITE-ProRule" id="PRU01240"/>
    </source>
</evidence>
<evidence type="ECO:0000313" key="13">
    <source>
        <dbReference type="Proteomes" id="UP001480595"/>
    </source>
</evidence>
<dbReference type="Gene3D" id="3.40.50.200">
    <property type="entry name" value="Peptidase S8/S53 domain"/>
    <property type="match status" value="2"/>
</dbReference>
<evidence type="ECO:0000256" key="7">
    <source>
        <dbReference type="RuleBase" id="RU003355"/>
    </source>
</evidence>
<feature type="domain" description="Peptidase S8/S53" evidence="10">
    <location>
        <begin position="170"/>
        <end position="587"/>
    </location>
</feature>
<evidence type="ECO:0000259" key="11">
    <source>
        <dbReference type="Pfam" id="PF06280"/>
    </source>
</evidence>
<accession>A0ABR1VZP5</accession>
<evidence type="ECO:0000256" key="8">
    <source>
        <dbReference type="SAM" id="MobiDB-lite"/>
    </source>
</evidence>
<dbReference type="InterPro" id="IPR034187">
    <property type="entry name" value="Peptidases_S8_5"/>
</dbReference>
<evidence type="ECO:0000256" key="9">
    <source>
        <dbReference type="SAM" id="SignalP"/>
    </source>
</evidence>
<sequence>MRISGVFCALFAVARVTAKAAADASASGGSAAWVHGSYIVELEANESLADFYNAISSEHGIKTEERMSMGSSKIFNGASFKVLDSAGHDAPKLMDLIATKPAVKAIWPVRTVTLDVGKTEEPKTPTAPSPSAQKRQDSHATDDDDSSSPDTFMPHLMTQIDRLHALNITGKGFSIAMMDSGVDYTHPALGGCFGPGCLVEGGWDFVGDVPKGSEPAPDADPYDGCFGHGTHVAGTIAAQAAGNQYGFTGAAPGAKLRSYRCWNCDGVGSNEILVASFLRAFEEGADIIQCSNGIYEEAGWADEPWALVAGRIAQTGVPVIVSGGNSGGRGMFSPSTPASGLGVESVAAVQNQNDPIFVSSGSYTTDDGQDNNKSADNVYGFFAGTPYPAKALSLQLWAVGNDTESVTDACSPLPDDTPDLSDKLVLLRSVPDARASNCYPPDQGQNIRAKGGKYMAYYAYSNTSWDEEFVYVDGIESVISVAPHQGAAWIEMLGRGVQVNVSIPDKNSTKQVLVELEDHETGGLAADFTSWGPNWDLEPKPQIASPGARILSTYPVAMGSYRVMSGTSMASPLVAGVIALMGEARGGKLDSELFGRILSATSKPLPWFDGKTKADILAPVQQVGSGLVQAYDAVFAKTLFDVQSLRLNDTDHFVANHTFTIQNTGSDEATYEIGHMKAPTMYAKISTLRGDMLAGYPNPTVDSWAELSFSPDVFAENQRANVCTALYSVITVPGGGSAQVAVTIVPPQGVNATRLPVYSGYVSVNSTRAEHLVLPYLGVVGSMHSAPVLTSTGVFLANYGSPADANASYTLPTPDPAYEPVPGDEGRLPNMLLDLVMGTRQLHVHVVALGEEGATNNTMKTPTGIPCLGPLAGWPMRYLAALSQRAYFLGLLADGTVLPQGSYKMVASALRIFGDETVAEDWDVFETVPFSVQYSNGTAPSR</sequence>
<evidence type="ECO:0000256" key="3">
    <source>
        <dbReference type="ARBA" id="ARBA00022729"/>
    </source>
</evidence>
<keyword evidence="5 6" id="KW-0720">Serine protease</keyword>
<dbReference type="SUPFAM" id="SSF52743">
    <property type="entry name" value="Subtilisin-like"/>
    <property type="match status" value="1"/>
</dbReference>
<evidence type="ECO:0000256" key="4">
    <source>
        <dbReference type="ARBA" id="ARBA00022801"/>
    </source>
</evidence>
<organism evidence="12 13">
    <name type="scientific">Apiospora phragmitis</name>
    <dbReference type="NCBI Taxonomy" id="2905665"/>
    <lineage>
        <taxon>Eukaryota</taxon>
        <taxon>Fungi</taxon>
        <taxon>Dikarya</taxon>
        <taxon>Ascomycota</taxon>
        <taxon>Pezizomycotina</taxon>
        <taxon>Sordariomycetes</taxon>
        <taxon>Xylariomycetidae</taxon>
        <taxon>Amphisphaeriales</taxon>
        <taxon>Apiosporaceae</taxon>
        <taxon>Apiospora</taxon>
    </lineage>
</organism>
<keyword evidence="2 6" id="KW-0645">Protease</keyword>
<dbReference type="Proteomes" id="UP001480595">
    <property type="component" value="Unassembled WGS sequence"/>
</dbReference>
<feature type="active site" description="Charge relay system" evidence="6">
    <location>
        <position position="179"/>
    </location>
</feature>
<dbReference type="InterPro" id="IPR023827">
    <property type="entry name" value="Peptidase_S8_Asp-AS"/>
</dbReference>
<dbReference type="InterPro" id="IPR015500">
    <property type="entry name" value="Peptidase_S8_subtilisin-rel"/>
</dbReference>
<evidence type="ECO:0000256" key="2">
    <source>
        <dbReference type="ARBA" id="ARBA00022670"/>
    </source>
</evidence>
<dbReference type="PANTHER" id="PTHR43399">
    <property type="entry name" value="SUBTILISIN-RELATED"/>
    <property type="match status" value="1"/>
</dbReference>
<dbReference type="PROSITE" id="PS00137">
    <property type="entry name" value="SUBTILASE_HIS"/>
    <property type="match status" value="1"/>
</dbReference>
<feature type="active site" description="Charge relay system" evidence="6">
    <location>
        <position position="228"/>
    </location>
</feature>
<dbReference type="PRINTS" id="PR00723">
    <property type="entry name" value="SUBTILISIN"/>
</dbReference>
<dbReference type="PROSITE" id="PS51892">
    <property type="entry name" value="SUBTILASE"/>
    <property type="match status" value="1"/>
</dbReference>
<evidence type="ECO:0000313" key="12">
    <source>
        <dbReference type="EMBL" id="KAK8076725.1"/>
    </source>
</evidence>
<dbReference type="CDD" id="cd07489">
    <property type="entry name" value="Peptidases_S8_5"/>
    <property type="match status" value="1"/>
</dbReference>
<dbReference type="RefSeq" id="XP_066719684.1">
    <property type="nucleotide sequence ID" value="XM_066855406.1"/>
</dbReference>
<dbReference type="InterPro" id="IPR010435">
    <property type="entry name" value="C5a/SBT2-like_Fn3"/>
</dbReference>
<evidence type="ECO:0008006" key="14">
    <source>
        <dbReference type="Google" id="ProtNLM"/>
    </source>
</evidence>